<dbReference type="Proteomes" id="UP000034081">
    <property type="component" value="Unassembled WGS sequence"/>
</dbReference>
<dbReference type="GO" id="GO:0006099">
    <property type="term" value="P:tricarboxylic acid cycle"/>
    <property type="evidence" value="ECO:0007669"/>
    <property type="project" value="InterPro"/>
</dbReference>
<dbReference type="PATRIC" id="fig|1618570.3.peg.683"/>
<dbReference type="NCBIfam" id="TIGR02751">
    <property type="entry name" value="PEPCase_arch"/>
    <property type="match status" value="1"/>
</dbReference>
<keyword evidence="1" id="KW-0460">Magnesium</keyword>
<dbReference type="EC" id="4.1.1.31" evidence="4"/>
<dbReference type="SUPFAM" id="SSF51621">
    <property type="entry name" value="Phosphoenolpyruvate/pyruvate domain"/>
    <property type="match status" value="1"/>
</dbReference>
<evidence type="ECO:0000256" key="2">
    <source>
        <dbReference type="ARBA" id="ARBA00023239"/>
    </source>
</evidence>
<sequence length="503" mass="57388">MINRKIPATMVSQHPDHAGKPYWLDEEFISTHEETKECFLSFSDFGASEYKWDWEGKLVDESVIERLFSENYEFFKAKPLGYEKFLTFRLPNPKVETEFRLGRAFMGILSACALAKQVKLHTPPLFEVILPMTETAEEIIDIQEAFSELHALKHKLFGFVNGDLKHIEVIPLFEQAEIISRSDEIIKSYLILHKKRFGFTPAYLRPYIARSDPALNSGIVPTILALKLALSRYIKLENTSGVKLFPIVGTGSLPFRGGLTPEKIDNFLKEYKGIKTALLQSAFRYDYNKTQVIKAINKLEENLQKSDAIYIPKKDEENIRSVMNIFESFYKSTIEGIAPIVNKVAINLPKRRERVQHIGLFGYSRGIEGVRLPRAIGFTGALYSIGVPPEFIGTGRGISAVSKMESLPVVEKYYLNLTDDLKRAGRFLNKKVLRELAKKNSAWKMILEDVKEIEKYLGYEFTPLTNDDLLYQKLSIKIYNKIIGNENAGEEITKAAMLRKSMG</sequence>
<evidence type="ECO:0000256" key="4">
    <source>
        <dbReference type="NCBIfam" id="TIGR02751"/>
    </source>
</evidence>
<comment type="caution">
    <text evidence="5">The sequence shown here is derived from an EMBL/GenBank/DDBJ whole genome shotgun (WGS) entry which is preliminary data.</text>
</comment>
<protein>
    <recommendedName>
        <fullName evidence="4">Phosphoenolpyruvate carboxylase</fullName>
        <ecNumber evidence="4">4.1.1.31</ecNumber>
    </recommendedName>
</protein>
<name>A0A0G0P7Z3_9BACT</name>
<keyword evidence="3" id="KW-0120">Carbon dioxide fixation</keyword>
<dbReference type="Pfam" id="PF14010">
    <property type="entry name" value="PEPcase_2"/>
    <property type="match status" value="1"/>
</dbReference>
<dbReference type="InterPro" id="IPR007566">
    <property type="entry name" value="PEP_COase_arc-type"/>
</dbReference>
<dbReference type="InterPro" id="IPR015813">
    <property type="entry name" value="Pyrv/PenolPyrv_kinase-like_dom"/>
</dbReference>
<reference evidence="5 6" key="1">
    <citation type="journal article" date="2015" name="Nature">
        <title>rRNA introns, odd ribosomes, and small enigmatic genomes across a large radiation of phyla.</title>
        <authorList>
            <person name="Brown C.T."/>
            <person name="Hug L.A."/>
            <person name="Thomas B.C."/>
            <person name="Sharon I."/>
            <person name="Castelle C.J."/>
            <person name="Singh A."/>
            <person name="Wilkins M.J."/>
            <person name="Williams K.H."/>
            <person name="Banfield J.F."/>
        </authorList>
    </citation>
    <scope>NUCLEOTIDE SEQUENCE [LARGE SCALE GENOMIC DNA]</scope>
</reference>
<organism evidence="5 6">
    <name type="scientific">Candidatus Woesebacteria bacterium GW2011_GWB1_38_8</name>
    <dbReference type="NCBI Taxonomy" id="1618570"/>
    <lineage>
        <taxon>Bacteria</taxon>
        <taxon>Candidatus Woeseibacteriota</taxon>
    </lineage>
</organism>
<evidence type="ECO:0000313" key="5">
    <source>
        <dbReference type="EMBL" id="KKQ85446.1"/>
    </source>
</evidence>
<proteinExistence type="inferred from homology"/>
<dbReference type="EMBL" id="LBVL01000006">
    <property type="protein sequence ID" value="KKQ85446.1"/>
    <property type="molecule type" value="Genomic_DNA"/>
</dbReference>
<dbReference type="HAMAP" id="MF_01904">
    <property type="entry name" value="PEPcase_type2"/>
    <property type="match status" value="1"/>
</dbReference>
<gene>
    <name evidence="5" type="ORF">UT08_C0006G0029</name>
</gene>
<dbReference type="GO" id="GO:0008964">
    <property type="term" value="F:phosphoenolpyruvate carboxylase activity"/>
    <property type="evidence" value="ECO:0007669"/>
    <property type="project" value="UniProtKB-UniRule"/>
</dbReference>
<accession>A0A0G0P7Z3</accession>
<evidence type="ECO:0000256" key="3">
    <source>
        <dbReference type="ARBA" id="ARBA00023300"/>
    </source>
</evidence>
<evidence type="ECO:0000313" key="6">
    <source>
        <dbReference type="Proteomes" id="UP000034081"/>
    </source>
</evidence>
<dbReference type="GO" id="GO:0015977">
    <property type="term" value="P:carbon fixation"/>
    <property type="evidence" value="ECO:0007669"/>
    <property type="project" value="UniProtKB-KW"/>
</dbReference>
<dbReference type="PIRSF" id="PIRSF006677">
    <property type="entry name" value="UCP006677"/>
    <property type="match status" value="1"/>
</dbReference>
<keyword evidence="5" id="KW-0670">Pyruvate</keyword>
<keyword evidence="2" id="KW-0456">Lyase</keyword>
<evidence type="ECO:0000256" key="1">
    <source>
        <dbReference type="ARBA" id="ARBA00022842"/>
    </source>
</evidence>
<dbReference type="STRING" id="1618570.UT08_C0006G0029"/>
<dbReference type="AlphaFoldDB" id="A0A0G0P7Z3"/>